<evidence type="ECO:0000313" key="2">
    <source>
        <dbReference type="EMBL" id="KAF2176535.1"/>
    </source>
</evidence>
<proteinExistence type="predicted"/>
<dbReference type="EMBL" id="ML994706">
    <property type="protein sequence ID" value="KAF2176535.1"/>
    <property type="molecule type" value="Genomic_DNA"/>
</dbReference>
<dbReference type="OrthoDB" id="194358at2759"/>
<organism evidence="2 3">
    <name type="scientific">Zopfia rhizophila CBS 207.26</name>
    <dbReference type="NCBI Taxonomy" id="1314779"/>
    <lineage>
        <taxon>Eukaryota</taxon>
        <taxon>Fungi</taxon>
        <taxon>Dikarya</taxon>
        <taxon>Ascomycota</taxon>
        <taxon>Pezizomycotina</taxon>
        <taxon>Dothideomycetes</taxon>
        <taxon>Dothideomycetes incertae sedis</taxon>
        <taxon>Zopfiaceae</taxon>
        <taxon>Zopfia</taxon>
    </lineage>
</organism>
<dbReference type="InterPro" id="IPR010730">
    <property type="entry name" value="HET"/>
</dbReference>
<evidence type="ECO:0000259" key="1">
    <source>
        <dbReference type="Pfam" id="PF06985"/>
    </source>
</evidence>
<dbReference type="Proteomes" id="UP000800200">
    <property type="component" value="Unassembled WGS sequence"/>
</dbReference>
<reference evidence="2" key="1">
    <citation type="journal article" date="2020" name="Stud. Mycol.">
        <title>101 Dothideomycetes genomes: a test case for predicting lifestyles and emergence of pathogens.</title>
        <authorList>
            <person name="Haridas S."/>
            <person name="Albert R."/>
            <person name="Binder M."/>
            <person name="Bloem J."/>
            <person name="Labutti K."/>
            <person name="Salamov A."/>
            <person name="Andreopoulos B."/>
            <person name="Baker S."/>
            <person name="Barry K."/>
            <person name="Bills G."/>
            <person name="Bluhm B."/>
            <person name="Cannon C."/>
            <person name="Castanera R."/>
            <person name="Culley D."/>
            <person name="Daum C."/>
            <person name="Ezra D."/>
            <person name="Gonzalez J."/>
            <person name="Henrissat B."/>
            <person name="Kuo A."/>
            <person name="Liang C."/>
            <person name="Lipzen A."/>
            <person name="Lutzoni F."/>
            <person name="Magnuson J."/>
            <person name="Mondo S."/>
            <person name="Nolan M."/>
            <person name="Ohm R."/>
            <person name="Pangilinan J."/>
            <person name="Park H.-J."/>
            <person name="Ramirez L."/>
            <person name="Alfaro M."/>
            <person name="Sun H."/>
            <person name="Tritt A."/>
            <person name="Yoshinaga Y."/>
            <person name="Zwiers L.-H."/>
            <person name="Turgeon B."/>
            <person name="Goodwin S."/>
            <person name="Spatafora J."/>
            <person name="Crous P."/>
            <person name="Grigoriev I."/>
        </authorList>
    </citation>
    <scope>NUCLEOTIDE SEQUENCE</scope>
    <source>
        <strain evidence="2">CBS 207.26</strain>
    </source>
</reference>
<gene>
    <name evidence="2" type="ORF">K469DRAFT_722249</name>
</gene>
<dbReference type="Pfam" id="PF06985">
    <property type="entry name" value="HET"/>
    <property type="match status" value="1"/>
</dbReference>
<dbReference type="PANTHER" id="PTHR24148">
    <property type="entry name" value="ANKYRIN REPEAT DOMAIN-CONTAINING PROTEIN 39 HOMOLOG-RELATED"/>
    <property type="match status" value="1"/>
</dbReference>
<dbReference type="AlphaFoldDB" id="A0A6A6DBP1"/>
<keyword evidence="3" id="KW-1185">Reference proteome</keyword>
<name>A0A6A6DBP1_9PEZI</name>
<feature type="domain" description="Heterokaryon incompatibility" evidence="1">
    <location>
        <begin position="57"/>
        <end position="190"/>
    </location>
</feature>
<dbReference type="PANTHER" id="PTHR24148:SF73">
    <property type="entry name" value="HET DOMAIN PROTEIN (AFU_ORTHOLOGUE AFUA_8G01020)"/>
    <property type="match status" value="1"/>
</dbReference>
<accession>A0A6A6DBP1</accession>
<evidence type="ECO:0000313" key="3">
    <source>
        <dbReference type="Proteomes" id="UP000800200"/>
    </source>
</evidence>
<dbReference type="InterPro" id="IPR052895">
    <property type="entry name" value="HetReg/Transcr_Mod"/>
</dbReference>
<sequence length="440" mass="50276">MAAKDPANREVEIFQHQPLDHAKSSLRLLMVLREKSPEGYVQCTLFHASTEEMTEAYTCLSYVWGTRPDHPNPYFITMNGKRMEVLRNLHEFLQVAREKYLGELLWIDALCIDQSNVAERNHQVAEMGRIYSRAKQVIAWLGPCDSTVNPLTYLRPKSFDSWPTQDKLEDCRRLFNAADSYWSRAWITQEMALAHRVLLLFGAVELDLHSREGRSFVVALMNMTGDSRRKGSIFEVCMLATDTRWLAPLSTEDAHILGVTPLLETPRDFLRILGLLSKFRTKKCFRGRDKIYSLRSLCAEGRSIQVNYDMSPPTLLQHVIRISQRPLCFCSAITLIGASEIREQDPIQLEMMLHCAGNMHPNRTMITPERCSMCGFNSGILTDRFFCFSEVCTGYMGHLRLSSDQNICSVEYTSPSSFGRTIESPDGAVESVQHINRSLR</sequence>
<protein>
    <submittedName>
        <fullName evidence="2">HET-domain-containing protein</fullName>
    </submittedName>
</protein>